<feature type="transmembrane region" description="Helical" evidence="7">
    <location>
        <begin position="93"/>
        <end position="116"/>
    </location>
</feature>
<dbReference type="AlphaFoldDB" id="A0ABC8AXZ7"/>
<evidence type="ECO:0000256" key="1">
    <source>
        <dbReference type="ARBA" id="ARBA00004651"/>
    </source>
</evidence>
<evidence type="ECO:0000256" key="4">
    <source>
        <dbReference type="ARBA" id="ARBA00022692"/>
    </source>
</evidence>
<keyword evidence="5 7" id="KW-1133">Transmembrane helix</keyword>
<keyword evidence="2" id="KW-0813">Transport</keyword>
<keyword evidence="4 7" id="KW-0812">Transmembrane</keyword>
<evidence type="ECO:0000313" key="8">
    <source>
        <dbReference type="EMBL" id="APA99070.1"/>
    </source>
</evidence>
<dbReference type="RefSeq" id="WP_036551314.1">
    <property type="nucleotide sequence ID" value="NZ_AP028458.1"/>
</dbReference>
<comment type="subcellular location">
    <subcellularLocation>
        <location evidence="1">Cell membrane</location>
        <topology evidence="1">Multi-pass membrane protein</topology>
    </subcellularLocation>
</comment>
<organism evidence="8 9">
    <name type="scientific">Nocardia seriolae</name>
    <dbReference type="NCBI Taxonomy" id="37332"/>
    <lineage>
        <taxon>Bacteria</taxon>
        <taxon>Bacillati</taxon>
        <taxon>Actinomycetota</taxon>
        <taxon>Actinomycetes</taxon>
        <taxon>Mycobacteriales</taxon>
        <taxon>Nocardiaceae</taxon>
        <taxon>Nocardia</taxon>
    </lineage>
</organism>
<evidence type="ECO:0000256" key="6">
    <source>
        <dbReference type="ARBA" id="ARBA00023136"/>
    </source>
</evidence>
<dbReference type="Gene3D" id="1.20.1250.20">
    <property type="entry name" value="MFS general substrate transporter like domains"/>
    <property type="match status" value="1"/>
</dbReference>
<evidence type="ECO:0000256" key="3">
    <source>
        <dbReference type="ARBA" id="ARBA00022475"/>
    </source>
</evidence>
<keyword evidence="3" id="KW-1003">Cell membrane</keyword>
<evidence type="ECO:0000256" key="2">
    <source>
        <dbReference type="ARBA" id="ARBA00022448"/>
    </source>
</evidence>
<sequence>MMFVFLSPDTNIYAFVLPASLATGIGLGVTAVISTTIGVRGIDASEAGIGSALLTAGSQVGSSLGLAVLATIATSATRHAMPMSPLKDALTKGYSAGFLAAAGIYAVCIVIALAMIKPAKQKMIDDGAAIPG</sequence>
<accession>A0ABC8AXZ7</accession>
<reference evidence="8 9" key="1">
    <citation type="submission" date="2016-10" db="EMBL/GenBank/DDBJ databases">
        <title>Genome sequence of Nocardia seriolae strain EM150506, isolated from Anguila japonica.</title>
        <authorList>
            <person name="Han H.-J."/>
        </authorList>
    </citation>
    <scope>NUCLEOTIDE SEQUENCE [LARGE SCALE GENOMIC DNA]</scope>
    <source>
        <strain evidence="8 9">EM150506</strain>
    </source>
</reference>
<evidence type="ECO:0000313" key="9">
    <source>
        <dbReference type="Proteomes" id="UP000180166"/>
    </source>
</evidence>
<dbReference type="InterPro" id="IPR036259">
    <property type="entry name" value="MFS_trans_sf"/>
</dbReference>
<name>A0ABC8AXZ7_9NOCA</name>
<gene>
    <name evidence="8" type="ORF">NS506_05024</name>
</gene>
<proteinExistence type="predicted"/>
<dbReference type="GO" id="GO:0005886">
    <property type="term" value="C:plasma membrane"/>
    <property type="evidence" value="ECO:0007669"/>
    <property type="project" value="UniProtKB-SubCell"/>
</dbReference>
<dbReference type="SUPFAM" id="SSF103473">
    <property type="entry name" value="MFS general substrate transporter"/>
    <property type="match status" value="1"/>
</dbReference>
<dbReference type="PANTHER" id="PTHR42718">
    <property type="entry name" value="MAJOR FACILITATOR SUPERFAMILY MULTIDRUG TRANSPORTER MFSC"/>
    <property type="match status" value="1"/>
</dbReference>
<dbReference type="GeneID" id="93374599"/>
<evidence type="ECO:0000256" key="7">
    <source>
        <dbReference type="SAM" id="Phobius"/>
    </source>
</evidence>
<dbReference type="EMBL" id="CP017839">
    <property type="protein sequence ID" value="APA99070.1"/>
    <property type="molecule type" value="Genomic_DNA"/>
</dbReference>
<evidence type="ECO:0000256" key="5">
    <source>
        <dbReference type="ARBA" id="ARBA00022989"/>
    </source>
</evidence>
<feature type="transmembrane region" description="Helical" evidence="7">
    <location>
        <begin position="51"/>
        <end position="73"/>
    </location>
</feature>
<feature type="transmembrane region" description="Helical" evidence="7">
    <location>
        <begin position="12"/>
        <end position="39"/>
    </location>
</feature>
<keyword evidence="6 7" id="KW-0472">Membrane</keyword>
<dbReference type="KEGG" id="nsr:NS506_05024"/>
<dbReference type="Proteomes" id="UP000180166">
    <property type="component" value="Chromosome"/>
</dbReference>
<protein>
    <submittedName>
        <fullName evidence="8">Uncharacterized protein</fullName>
    </submittedName>
</protein>
<dbReference type="PANTHER" id="PTHR42718:SF46">
    <property type="entry name" value="BLR6921 PROTEIN"/>
    <property type="match status" value="1"/>
</dbReference>